<reference evidence="4" key="1">
    <citation type="journal article" date="2019" name="Int. J. Syst. Evol. Microbiol.">
        <title>The Global Catalogue of Microorganisms (GCM) 10K type strain sequencing project: providing services to taxonomists for standard genome sequencing and annotation.</title>
        <authorList>
            <consortium name="The Broad Institute Genomics Platform"/>
            <consortium name="The Broad Institute Genome Sequencing Center for Infectious Disease"/>
            <person name="Wu L."/>
            <person name="Ma J."/>
        </authorList>
    </citation>
    <scope>NUCLEOTIDE SEQUENCE [LARGE SCALE GENOMIC DNA]</scope>
    <source>
        <strain evidence="4">JCM 12125</strain>
    </source>
</reference>
<protein>
    <recommendedName>
        <fullName evidence="5">General secretion pathway protein GspM</fullName>
    </recommendedName>
</protein>
<organism evidence="3 4">
    <name type="scientific">Brevundimonas staleyi</name>
    <dbReference type="NCBI Taxonomy" id="74326"/>
    <lineage>
        <taxon>Bacteria</taxon>
        <taxon>Pseudomonadati</taxon>
        <taxon>Pseudomonadota</taxon>
        <taxon>Alphaproteobacteria</taxon>
        <taxon>Caulobacterales</taxon>
        <taxon>Caulobacteraceae</taxon>
        <taxon>Brevundimonas</taxon>
    </lineage>
</organism>
<dbReference type="EMBL" id="JBHSLF010000017">
    <property type="protein sequence ID" value="MFC5344000.1"/>
    <property type="molecule type" value="Genomic_DNA"/>
</dbReference>
<evidence type="ECO:0000313" key="4">
    <source>
        <dbReference type="Proteomes" id="UP001596152"/>
    </source>
</evidence>
<dbReference type="Proteomes" id="UP001596152">
    <property type="component" value="Unassembled WGS sequence"/>
</dbReference>
<comment type="caution">
    <text evidence="3">The sequence shown here is derived from an EMBL/GenBank/DDBJ whole genome shotgun (WGS) entry which is preliminary data.</text>
</comment>
<feature type="compositionally biased region" description="Low complexity" evidence="1">
    <location>
        <begin position="213"/>
        <end position="227"/>
    </location>
</feature>
<accession>A0ABW0FQJ4</accession>
<sequence>MPADIAAWVRVRSALLTERLARTTVRERVLLGGLVLGALAYAPIAALDWRTAQEEAYVDALTERSAARLERAAARRVSAAAADVTAVEDMKDWGFDATNPAVAGVLIERRIKQAADTAELTRLKITVDSGIEDEGSTTWLGAEVEADLVWRGVFRFLDILSSWPEGFRVTRFNYEVRPVPPGMEGIAGQLSPGTVRIGLAFPVTVETRDEEAPAVSAAQSQPARAAATNGMFDTGPQR</sequence>
<keyword evidence="2" id="KW-0812">Transmembrane</keyword>
<evidence type="ECO:0000256" key="2">
    <source>
        <dbReference type="SAM" id="Phobius"/>
    </source>
</evidence>
<gene>
    <name evidence="3" type="ORF">ACFPIE_08750</name>
</gene>
<evidence type="ECO:0000256" key="1">
    <source>
        <dbReference type="SAM" id="MobiDB-lite"/>
    </source>
</evidence>
<keyword evidence="2" id="KW-1133">Transmembrane helix</keyword>
<dbReference type="RefSeq" id="WP_374037453.1">
    <property type="nucleotide sequence ID" value="NZ_CP169082.1"/>
</dbReference>
<feature type="region of interest" description="Disordered" evidence="1">
    <location>
        <begin position="210"/>
        <end position="238"/>
    </location>
</feature>
<proteinExistence type="predicted"/>
<keyword evidence="2" id="KW-0472">Membrane</keyword>
<evidence type="ECO:0000313" key="3">
    <source>
        <dbReference type="EMBL" id="MFC5344000.1"/>
    </source>
</evidence>
<evidence type="ECO:0008006" key="5">
    <source>
        <dbReference type="Google" id="ProtNLM"/>
    </source>
</evidence>
<name>A0ABW0FQJ4_9CAUL</name>
<keyword evidence="4" id="KW-1185">Reference proteome</keyword>
<feature type="transmembrane region" description="Helical" evidence="2">
    <location>
        <begin position="29"/>
        <end position="47"/>
    </location>
</feature>